<dbReference type="EMBL" id="JAAORC010000001">
    <property type="protein sequence ID" value="MBO8222173.1"/>
    <property type="molecule type" value="Genomic_DNA"/>
</dbReference>
<dbReference type="UniPathway" id="UPA00070">
    <property type="reaction ID" value="UER00119"/>
</dbReference>
<evidence type="ECO:0000256" key="6">
    <source>
        <dbReference type="HAMAP-Rule" id="MF_01208"/>
    </source>
</evidence>
<dbReference type="Proteomes" id="UP000666562">
    <property type="component" value="Unassembled WGS sequence"/>
</dbReference>
<feature type="binding site" evidence="6">
    <location>
        <position position="133"/>
    </location>
    <ligand>
        <name>orotate</name>
        <dbReference type="ChEBI" id="CHEBI:30839"/>
    </ligand>
</feature>
<sequence length="186" mass="20216">MGNFSEKYDLNKTKLLTLLIEKSYKKGNFTLSSGKKSSHYLNCKPVSLNGQGLNLISDLFLELKDSRSQTVAGLTLGADPLVSGLIVKAASQGLGLNGLIIRKEIKQYGTKAGIEGPTLEEGTLVTVLEDVVTTAGSVIKAIKKLRENNYIVEEVLSIVDRQEGGLEALEDENVKLKSLFTIKDFL</sequence>
<comment type="similarity">
    <text evidence="6">Belongs to the purine/pyrimidine phosphoribosyltransferase family. PyrE subfamily.</text>
</comment>
<name>A0A8I1X3W7_PROMR</name>
<accession>A0A8I1X3W7</accession>
<protein>
    <recommendedName>
        <fullName evidence="2 6">Orotate phosphoribosyltransferase</fullName>
        <shortName evidence="6">OPRT</shortName>
        <shortName evidence="6">OPRTase</shortName>
        <ecNumber evidence="2 6">2.4.2.10</ecNumber>
    </recommendedName>
</protein>
<feature type="binding site" evidence="6">
    <location>
        <position position="102"/>
    </location>
    <ligand>
        <name>5-phospho-alpha-D-ribose 1-diphosphate</name>
        <dbReference type="ChEBI" id="CHEBI:58017"/>
        <note>ligand shared between dimeric partners</note>
    </ligand>
</feature>
<proteinExistence type="inferred from homology"/>
<keyword evidence="3 6" id="KW-0328">Glycosyltransferase</keyword>
<evidence type="ECO:0000256" key="1">
    <source>
        <dbReference type="ARBA" id="ARBA00004889"/>
    </source>
</evidence>
<dbReference type="Gene3D" id="3.40.50.2020">
    <property type="match status" value="1"/>
</dbReference>
<comment type="function">
    <text evidence="6">Catalyzes the transfer of a ribosyl phosphate group from 5-phosphoribose 1-diphosphate to orotate, leading to the formation of orotidine monophosphate (OMP).</text>
</comment>
<evidence type="ECO:0000313" key="7">
    <source>
        <dbReference type="EMBL" id="MBO8222173.1"/>
    </source>
</evidence>
<dbReference type="InterPro" id="IPR004467">
    <property type="entry name" value="Or_phspho_trans_dom"/>
</dbReference>
<dbReference type="InterPro" id="IPR029057">
    <property type="entry name" value="PRTase-like"/>
</dbReference>
<dbReference type="PANTHER" id="PTHR19278">
    <property type="entry name" value="OROTATE PHOSPHORIBOSYLTRANSFERASE"/>
    <property type="match status" value="1"/>
</dbReference>
<dbReference type="InterPro" id="IPR000836">
    <property type="entry name" value="PRTase_dom"/>
</dbReference>
<comment type="cofactor">
    <cofactor evidence="6">
        <name>Mg(2+)</name>
        <dbReference type="ChEBI" id="CHEBI:18420"/>
    </cofactor>
</comment>
<keyword evidence="6" id="KW-0460">Magnesium</keyword>
<evidence type="ECO:0000313" key="8">
    <source>
        <dbReference type="Proteomes" id="UP000666562"/>
    </source>
</evidence>
<comment type="catalytic activity">
    <reaction evidence="6">
        <text>orotidine 5'-phosphate + diphosphate = orotate + 5-phospho-alpha-D-ribose 1-diphosphate</text>
        <dbReference type="Rhea" id="RHEA:10380"/>
        <dbReference type="ChEBI" id="CHEBI:30839"/>
        <dbReference type="ChEBI" id="CHEBI:33019"/>
        <dbReference type="ChEBI" id="CHEBI:57538"/>
        <dbReference type="ChEBI" id="CHEBI:58017"/>
        <dbReference type="EC" id="2.4.2.10"/>
    </reaction>
</comment>
<keyword evidence="4 6" id="KW-0808">Transferase</keyword>
<feature type="binding site" evidence="6">
    <location>
        <position position="161"/>
    </location>
    <ligand>
        <name>orotate</name>
        <dbReference type="ChEBI" id="CHEBI:30839"/>
    </ligand>
</feature>
<evidence type="ECO:0000256" key="2">
    <source>
        <dbReference type="ARBA" id="ARBA00011971"/>
    </source>
</evidence>
<dbReference type="RefSeq" id="WP_100883190.1">
    <property type="nucleotide sequence ID" value="NZ_JAAORC010000001.1"/>
</dbReference>
<dbReference type="GO" id="GO:0019856">
    <property type="term" value="P:pyrimidine nucleobase biosynthetic process"/>
    <property type="evidence" value="ECO:0007669"/>
    <property type="project" value="TreeGrafter"/>
</dbReference>
<feature type="binding site" description="in other chain" evidence="6">
    <location>
        <begin position="129"/>
        <end position="137"/>
    </location>
    <ligand>
        <name>5-phospho-alpha-D-ribose 1-diphosphate</name>
        <dbReference type="ChEBI" id="CHEBI:58017"/>
        <note>ligand shared between dimeric partners</note>
    </ligand>
</feature>
<evidence type="ECO:0000256" key="5">
    <source>
        <dbReference type="ARBA" id="ARBA00022975"/>
    </source>
</evidence>
<comment type="pathway">
    <text evidence="1 6">Pyrimidine metabolism; UMP biosynthesis via de novo pathway; UMP from orotate: step 1/2.</text>
</comment>
<dbReference type="CDD" id="cd06223">
    <property type="entry name" value="PRTases_typeI"/>
    <property type="match status" value="1"/>
</dbReference>
<dbReference type="AlphaFoldDB" id="A0A8I1X3W7"/>
<feature type="binding site" evidence="6">
    <location>
        <position position="106"/>
    </location>
    <ligand>
        <name>5-phospho-alpha-D-ribose 1-diphosphate</name>
        <dbReference type="ChEBI" id="CHEBI:58017"/>
        <note>ligand shared between dimeric partners</note>
    </ligand>
</feature>
<gene>
    <name evidence="6 7" type="primary">pyrE</name>
    <name evidence="7" type="ORF">HA142_01450</name>
</gene>
<dbReference type="HAMAP" id="MF_01208">
    <property type="entry name" value="PyrE"/>
    <property type="match status" value="1"/>
</dbReference>
<dbReference type="GO" id="GO:0000287">
    <property type="term" value="F:magnesium ion binding"/>
    <property type="evidence" value="ECO:0007669"/>
    <property type="project" value="UniProtKB-UniRule"/>
</dbReference>
<evidence type="ECO:0000256" key="3">
    <source>
        <dbReference type="ARBA" id="ARBA00022676"/>
    </source>
</evidence>
<dbReference type="GO" id="GO:0044205">
    <property type="term" value="P:'de novo' UMP biosynthetic process"/>
    <property type="evidence" value="ECO:0007669"/>
    <property type="project" value="UniProtKB-UniRule"/>
</dbReference>
<reference evidence="7" key="1">
    <citation type="submission" date="2020-03" db="EMBL/GenBank/DDBJ databases">
        <title>Genome differentiation and subclade ecological adaptation of Prochlorococcus HLII clade in the global ocean.</title>
        <authorList>
            <person name="Yan W."/>
            <person name="Fen X."/>
            <person name="Zhang W."/>
        </authorList>
    </citation>
    <scope>NUCLEOTIDE SEQUENCE</scope>
    <source>
        <strain evidence="7">XMU1401</strain>
    </source>
</reference>
<keyword evidence="5 6" id="KW-0665">Pyrimidine biosynthesis</keyword>
<dbReference type="InterPro" id="IPR023031">
    <property type="entry name" value="OPRT"/>
</dbReference>
<comment type="caution">
    <text evidence="6">Lacks conserved residue(s) required for the propagation of feature annotation.</text>
</comment>
<comment type="caution">
    <text evidence="7">The sequence shown here is derived from an EMBL/GenBank/DDBJ whole genome shotgun (WGS) entry which is preliminary data.</text>
</comment>
<dbReference type="NCBIfam" id="TIGR00336">
    <property type="entry name" value="pyrE"/>
    <property type="match status" value="1"/>
</dbReference>
<evidence type="ECO:0000256" key="4">
    <source>
        <dbReference type="ARBA" id="ARBA00022679"/>
    </source>
</evidence>
<feature type="binding site" description="in other chain" evidence="6">
    <location>
        <position position="103"/>
    </location>
    <ligand>
        <name>5-phospho-alpha-D-ribose 1-diphosphate</name>
        <dbReference type="ChEBI" id="CHEBI:58017"/>
        <note>ligand shared between dimeric partners</note>
    </ligand>
</feature>
<organism evidence="7 8">
    <name type="scientific">Prochlorococcus marinus str. XMU1401</name>
    <dbReference type="NCBI Taxonomy" id="2052594"/>
    <lineage>
        <taxon>Bacteria</taxon>
        <taxon>Bacillati</taxon>
        <taxon>Cyanobacteriota</taxon>
        <taxon>Cyanophyceae</taxon>
        <taxon>Synechococcales</taxon>
        <taxon>Prochlorococcaceae</taxon>
        <taxon>Prochlorococcus</taxon>
    </lineage>
</organism>
<comment type="subunit">
    <text evidence="6">Homodimer.</text>
</comment>
<dbReference type="PANTHER" id="PTHR19278:SF9">
    <property type="entry name" value="URIDINE 5'-MONOPHOSPHATE SYNTHASE"/>
    <property type="match status" value="1"/>
</dbReference>
<dbReference type="EC" id="2.4.2.10" evidence="2 6"/>
<dbReference type="SUPFAM" id="SSF53271">
    <property type="entry name" value="PRTase-like"/>
    <property type="match status" value="1"/>
</dbReference>
<dbReference type="GO" id="GO:0004588">
    <property type="term" value="F:orotate phosphoribosyltransferase activity"/>
    <property type="evidence" value="ECO:0007669"/>
    <property type="project" value="UniProtKB-UniRule"/>
</dbReference>